<dbReference type="Proteomes" id="UP000828390">
    <property type="component" value="Unassembled WGS sequence"/>
</dbReference>
<protein>
    <recommendedName>
        <fullName evidence="5">Laminin subunit gamma-1</fullName>
    </recommendedName>
</protein>
<evidence type="ECO:0000313" key="3">
    <source>
        <dbReference type="EMBL" id="KAH3797950.1"/>
    </source>
</evidence>
<evidence type="ECO:0000256" key="1">
    <source>
        <dbReference type="SAM" id="Coils"/>
    </source>
</evidence>
<comment type="caution">
    <text evidence="3">The sequence shown here is derived from an EMBL/GenBank/DDBJ whole genome shotgun (WGS) entry which is preliminary data.</text>
</comment>
<name>A0A9D4FFS6_DREPO</name>
<proteinExistence type="predicted"/>
<feature type="compositionally biased region" description="Basic and acidic residues" evidence="2">
    <location>
        <begin position="210"/>
        <end position="247"/>
    </location>
</feature>
<organism evidence="3 4">
    <name type="scientific">Dreissena polymorpha</name>
    <name type="common">Zebra mussel</name>
    <name type="synonym">Mytilus polymorpha</name>
    <dbReference type="NCBI Taxonomy" id="45954"/>
    <lineage>
        <taxon>Eukaryota</taxon>
        <taxon>Metazoa</taxon>
        <taxon>Spiralia</taxon>
        <taxon>Lophotrochozoa</taxon>
        <taxon>Mollusca</taxon>
        <taxon>Bivalvia</taxon>
        <taxon>Autobranchia</taxon>
        <taxon>Heteroconchia</taxon>
        <taxon>Euheterodonta</taxon>
        <taxon>Imparidentia</taxon>
        <taxon>Neoheterodontei</taxon>
        <taxon>Myida</taxon>
        <taxon>Dreissenoidea</taxon>
        <taxon>Dreissenidae</taxon>
        <taxon>Dreissena</taxon>
    </lineage>
</organism>
<sequence>MLGKKALETSNEALRLARETMQMPQDIKRDIEDLKKRYIQPLALYDRTKFFANKALNMSTEAYNEALDLYSQAVSLQQLVLEADIIKKEAAQPVRRGCHSREEVQKLLDSGITHQQGKLKYPPTSEEAISRIALPTVGSPNNRLFRTKVPEIEANIREAEARTQEARDALSGAGSDAAEALRIAQEAEKMAQGASDEASRIRQDAGQTKQKAEKLLDDADQLDKDVSDSKEQVDNLKLKADTDRDQTDNALQKAGAAKQSAKEAADRVADALAKVENISQILSTLRDLDTAELDRLETELAAAEAVLQNADLEAQFAKLTTANNQLKVWVQEYSQDLSELEKDVQNVKDIMDSLPTGCFKNIDIETPTAQ</sequence>
<evidence type="ECO:0008006" key="5">
    <source>
        <dbReference type="Google" id="ProtNLM"/>
    </source>
</evidence>
<keyword evidence="1" id="KW-0175">Coiled coil</keyword>
<feature type="region of interest" description="Disordered" evidence="2">
    <location>
        <begin position="187"/>
        <end position="248"/>
    </location>
</feature>
<dbReference type="EMBL" id="JAIWYP010000007">
    <property type="protein sequence ID" value="KAH3797950.1"/>
    <property type="molecule type" value="Genomic_DNA"/>
</dbReference>
<evidence type="ECO:0000313" key="4">
    <source>
        <dbReference type="Proteomes" id="UP000828390"/>
    </source>
</evidence>
<keyword evidence="4" id="KW-1185">Reference proteome</keyword>
<reference evidence="3" key="1">
    <citation type="journal article" date="2019" name="bioRxiv">
        <title>The Genome of the Zebra Mussel, Dreissena polymorpha: A Resource for Invasive Species Research.</title>
        <authorList>
            <person name="McCartney M.A."/>
            <person name="Auch B."/>
            <person name="Kono T."/>
            <person name="Mallez S."/>
            <person name="Zhang Y."/>
            <person name="Obille A."/>
            <person name="Becker A."/>
            <person name="Abrahante J.E."/>
            <person name="Garbe J."/>
            <person name="Badalamenti J.P."/>
            <person name="Herman A."/>
            <person name="Mangelson H."/>
            <person name="Liachko I."/>
            <person name="Sullivan S."/>
            <person name="Sone E.D."/>
            <person name="Koren S."/>
            <person name="Silverstein K.A.T."/>
            <person name="Beckman K.B."/>
            <person name="Gohl D.M."/>
        </authorList>
    </citation>
    <scope>NUCLEOTIDE SEQUENCE</scope>
    <source>
        <strain evidence="3">Duluth1</strain>
        <tissue evidence="3">Whole animal</tissue>
    </source>
</reference>
<evidence type="ECO:0000256" key="2">
    <source>
        <dbReference type="SAM" id="MobiDB-lite"/>
    </source>
</evidence>
<reference evidence="3" key="2">
    <citation type="submission" date="2020-11" db="EMBL/GenBank/DDBJ databases">
        <authorList>
            <person name="McCartney M.A."/>
            <person name="Auch B."/>
            <person name="Kono T."/>
            <person name="Mallez S."/>
            <person name="Becker A."/>
            <person name="Gohl D.M."/>
            <person name="Silverstein K.A.T."/>
            <person name="Koren S."/>
            <person name="Bechman K.B."/>
            <person name="Herman A."/>
            <person name="Abrahante J.E."/>
            <person name="Garbe J."/>
        </authorList>
    </citation>
    <scope>NUCLEOTIDE SEQUENCE</scope>
    <source>
        <strain evidence="3">Duluth1</strain>
        <tissue evidence="3">Whole animal</tissue>
    </source>
</reference>
<dbReference type="AlphaFoldDB" id="A0A9D4FFS6"/>
<feature type="coiled-coil region" evidence="1">
    <location>
        <begin position="286"/>
        <end position="350"/>
    </location>
</feature>
<gene>
    <name evidence="3" type="ORF">DPMN_151540</name>
</gene>
<accession>A0A9D4FFS6</accession>